<proteinExistence type="predicted"/>
<dbReference type="Proteomes" id="UP000011083">
    <property type="component" value="Unassembled WGS sequence"/>
</dbReference>
<evidence type="ECO:0000313" key="2">
    <source>
        <dbReference type="EMBL" id="ELR19190.1"/>
    </source>
</evidence>
<reference evidence="2 3" key="1">
    <citation type="journal article" date="2013" name="Genome Biol.">
        <title>Genome of Acanthamoeba castellanii highlights extensive lateral gene transfer and early evolution of tyrosine kinase signaling.</title>
        <authorList>
            <person name="Clarke M."/>
            <person name="Lohan A.J."/>
            <person name="Liu B."/>
            <person name="Lagkouvardos I."/>
            <person name="Roy S."/>
            <person name="Zafar N."/>
            <person name="Bertelli C."/>
            <person name="Schilde C."/>
            <person name="Kianianmomeni A."/>
            <person name="Burglin T.R."/>
            <person name="Frech C."/>
            <person name="Turcotte B."/>
            <person name="Kopec K.O."/>
            <person name="Synnott J.M."/>
            <person name="Choo C."/>
            <person name="Paponov I."/>
            <person name="Finkler A."/>
            <person name="Soon Heng Tan C."/>
            <person name="Hutchins A.P."/>
            <person name="Weinmeier T."/>
            <person name="Rattei T."/>
            <person name="Chu J.S."/>
            <person name="Gimenez G."/>
            <person name="Irimia M."/>
            <person name="Rigden D.J."/>
            <person name="Fitzpatrick D.A."/>
            <person name="Lorenzo-Morales J."/>
            <person name="Bateman A."/>
            <person name="Chiu C.H."/>
            <person name="Tang P."/>
            <person name="Hegemann P."/>
            <person name="Fromm H."/>
            <person name="Raoult D."/>
            <person name="Greub G."/>
            <person name="Miranda-Saavedra D."/>
            <person name="Chen N."/>
            <person name="Nash P."/>
            <person name="Ginger M.L."/>
            <person name="Horn M."/>
            <person name="Schaap P."/>
            <person name="Caler L."/>
            <person name="Loftus B."/>
        </authorList>
    </citation>
    <scope>NUCLEOTIDE SEQUENCE [LARGE SCALE GENOMIC DNA]</scope>
    <source>
        <strain evidence="2 3">Neff</strain>
    </source>
</reference>
<dbReference type="InterPro" id="IPR002509">
    <property type="entry name" value="NODB_dom"/>
</dbReference>
<evidence type="ECO:0000313" key="3">
    <source>
        <dbReference type="Proteomes" id="UP000011083"/>
    </source>
</evidence>
<sequence>MSLACVLLAVFLLVALVLSWLYGIRLYDAMSRRGHPRDHHPLFHTGRTDRVVALTIDDAPWRYQLPLGVELSTSIEEIGEVLRNHGCSATLMVIGSYLRAAPPRALAAMRQLHADGIVEFANHGYTNSRAASLTAHQLALEINKTEAAVRDWLGPEARMAPFYRPGCGRFHADMLLVAADRGYRTVLGDAYPFDPQLPVPFLLFWHLMITVRPGSIIILHDRPWTPALLRMLLPWLQDQGYRVVMLSRALCPQ</sequence>
<organism evidence="2 3">
    <name type="scientific">Acanthamoeba castellanii (strain ATCC 30010 / Neff)</name>
    <dbReference type="NCBI Taxonomy" id="1257118"/>
    <lineage>
        <taxon>Eukaryota</taxon>
        <taxon>Amoebozoa</taxon>
        <taxon>Discosea</taxon>
        <taxon>Longamoebia</taxon>
        <taxon>Centramoebida</taxon>
        <taxon>Acanthamoebidae</taxon>
        <taxon>Acanthamoeba</taxon>
    </lineage>
</organism>
<dbReference type="EMBL" id="KB007933">
    <property type="protein sequence ID" value="ELR19190.1"/>
    <property type="molecule type" value="Genomic_DNA"/>
</dbReference>
<feature type="domain" description="NodB homology" evidence="1">
    <location>
        <begin position="50"/>
        <end position="244"/>
    </location>
</feature>
<accession>L8H1S9</accession>
<dbReference type="RefSeq" id="XP_004341275.1">
    <property type="nucleotide sequence ID" value="XM_004341227.1"/>
</dbReference>
<dbReference type="GO" id="GO:0005975">
    <property type="term" value="P:carbohydrate metabolic process"/>
    <property type="evidence" value="ECO:0007669"/>
    <property type="project" value="InterPro"/>
</dbReference>
<dbReference type="PANTHER" id="PTHR10587:SF137">
    <property type="entry name" value="4-DEOXY-4-FORMAMIDO-L-ARABINOSE-PHOSPHOUNDECAPRENOL DEFORMYLASE ARND-RELATED"/>
    <property type="match status" value="1"/>
</dbReference>
<protein>
    <submittedName>
        <fullName evidence="2">Polysaccharide deacetylase domain containing protein</fullName>
    </submittedName>
</protein>
<dbReference type="VEuPathDB" id="AmoebaDB:ACA1_262380"/>
<dbReference type="AlphaFoldDB" id="L8H1S9"/>
<dbReference type="GeneID" id="14920370"/>
<dbReference type="InterPro" id="IPR011330">
    <property type="entry name" value="Glyco_hydro/deAcase_b/a-brl"/>
</dbReference>
<dbReference type="SUPFAM" id="SSF88713">
    <property type="entry name" value="Glycoside hydrolase/deacetylase"/>
    <property type="match status" value="1"/>
</dbReference>
<dbReference type="STRING" id="1257118.L8H1S9"/>
<dbReference type="Pfam" id="PF01522">
    <property type="entry name" value="Polysacc_deac_1"/>
    <property type="match status" value="1"/>
</dbReference>
<keyword evidence="3" id="KW-1185">Reference proteome</keyword>
<dbReference type="Gene3D" id="3.20.20.370">
    <property type="entry name" value="Glycoside hydrolase/deacetylase"/>
    <property type="match status" value="1"/>
</dbReference>
<dbReference type="GO" id="GO:0004099">
    <property type="term" value="F:chitin deacetylase activity"/>
    <property type="evidence" value="ECO:0007669"/>
    <property type="project" value="UniProtKB-ARBA"/>
</dbReference>
<dbReference type="InterPro" id="IPR050248">
    <property type="entry name" value="Polysacc_deacetylase_ArnD"/>
</dbReference>
<name>L8H1S9_ACACF</name>
<dbReference type="KEGG" id="acan:ACA1_262380"/>
<dbReference type="PANTHER" id="PTHR10587">
    <property type="entry name" value="GLYCOSYL TRANSFERASE-RELATED"/>
    <property type="match status" value="1"/>
</dbReference>
<dbReference type="PROSITE" id="PS51677">
    <property type="entry name" value="NODB"/>
    <property type="match status" value="1"/>
</dbReference>
<dbReference type="OrthoDB" id="407355at2759"/>
<evidence type="ECO:0000259" key="1">
    <source>
        <dbReference type="PROSITE" id="PS51677"/>
    </source>
</evidence>
<gene>
    <name evidence="2" type="ORF">ACA1_262380</name>
</gene>